<evidence type="ECO:0000259" key="9">
    <source>
        <dbReference type="Pfam" id="PF09179"/>
    </source>
</evidence>
<dbReference type="CDD" id="cd01992">
    <property type="entry name" value="TilS_N"/>
    <property type="match status" value="1"/>
</dbReference>
<dbReference type="SUPFAM" id="SSF82829">
    <property type="entry name" value="MesJ substrate recognition domain-like"/>
    <property type="match status" value="1"/>
</dbReference>
<dbReference type="HAMAP" id="MF_01161">
    <property type="entry name" value="tRNA_Ile_lys_synt"/>
    <property type="match status" value="1"/>
</dbReference>
<comment type="catalytic activity">
    <reaction evidence="7">
        <text>cytidine(34) in tRNA(Ile2) + L-lysine + ATP = lysidine(34) in tRNA(Ile2) + AMP + diphosphate + H(+)</text>
        <dbReference type="Rhea" id="RHEA:43744"/>
        <dbReference type="Rhea" id="RHEA-COMP:10625"/>
        <dbReference type="Rhea" id="RHEA-COMP:10670"/>
        <dbReference type="ChEBI" id="CHEBI:15378"/>
        <dbReference type="ChEBI" id="CHEBI:30616"/>
        <dbReference type="ChEBI" id="CHEBI:32551"/>
        <dbReference type="ChEBI" id="CHEBI:33019"/>
        <dbReference type="ChEBI" id="CHEBI:82748"/>
        <dbReference type="ChEBI" id="CHEBI:83665"/>
        <dbReference type="ChEBI" id="CHEBI:456215"/>
        <dbReference type="EC" id="6.3.4.19"/>
    </reaction>
</comment>
<dbReference type="GO" id="GO:0005737">
    <property type="term" value="C:cytoplasm"/>
    <property type="evidence" value="ECO:0007669"/>
    <property type="project" value="InterPro"/>
</dbReference>
<organism evidence="10">
    <name type="scientific">freshwater metagenome</name>
    <dbReference type="NCBI Taxonomy" id="449393"/>
    <lineage>
        <taxon>unclassified sequences</taxon>
        <taxon>metagenomes</taxon>
        <taxon>ecological metagenomes</taxon>
    </lineage>
</organism>
<evidence type="ECO:0000256" key="5">
    <source>
        <dbReference type="ARBA" id="ARBA00022741"/>
    </source>
</evidence>
<dbReference type="InterPro" id="IPR015262">
    <property type="entry name" value="tRNA_Ile_lys_synt_subst-bd"/>
</dbReference>
<dbReference type="GO" id="GO:0008033">
    <property type="term" value="P:tRNA processing"/>
    <property type="evidence" value="ECO:0007669"/>
    <property type="project" value="UniProtKB-KW"/>
</dbReference>
<dbReference type="Pfam" id="PF09179">
    <property type="entry name" value="TilS"/>
    <property type="match status" value="1"/>
</dbReference>
<dbReference type="Gene3D" id="3.40.50.620">
    <property type="entry name" value="HUPs"/>
    <property type="match status" value="1"/>
</dbReference>
<evidence type="ECO:0000256" key="3">
    <source>
        <dbReference type="ARBA" id="ARBA00022598"/>
    </source>
</evidence>
<dbReference type="Pfam" id="PF01171">
    <property type="entry name" value="ATP_bind_3"/>
    <property type="match status" value="1"/>
</dbReference>
<dbReference type="InterPro" id="IPR011063">
    <property type="entry name" value="TilS/TtcA_N"/>
</dbReference>
<keyword evidence="6" id="KW-0067">ATP-binding</keyword>
<dbReference type="EC" id="6.3.4.19" evidence="1"/>
<keyword evidence="5" id="KW-0547">Nucleotide-binding</keyword>
<evidence type="ECO:0000259" key="8">
    <source>
        <dbReference type="Pfam" id="PF01171"/>
    </source>
</evidence>
<keyword evidence="4" id="KW-0819">tRNA processing</keyword>
<proteinExistence type="inferred from homology"/>
<dbReference type="AlphaFoldDB" id="A0A6J6FU91"/>
<dbReference type="Gene3D" id="1.20.59.20">
    <property type="match status" value="1"/>
</dbReference>
<dbReference type="InterPro" id="IPR012795">
    <property type="entry name" value="tRNA_Ile_lys_synt_N"/>
</dbReference>
<dbReference type="PANTHER" id="PTHR43033">
    <property type="entry name" value="TRNA(ILE)-LYSIDINE SYNTHASE-RELATED"/>
    <property type="match status" value="1"/>
</dbReference>
<dbReference type="GO" id="GO:0032267">
    <property type="term" value="F:tRNA(Ile)-lysidine synthase activity"/>
    <property type="evidence" value="ECO:0007669"/>
    <property type="project" value="UniProtKB-EC"/>
</dbReference>
<dbReference type="PANTHER" id="PTHR43033:SF1">
    <property type="entry name" value="TRNA(ILE)-LYSIDINE SYNTHASE-RELATED"/>
    <property type="match status" value="1"/>
</dbReference>
<keyword evidence="3" id="KW-0436">Ligase</keyword>
<evidence type="ECO:0000256" key="4">
    <source>
        <dbReference type="ARBA" id="ARBA00022694"/>
    </source>
</evidence>
<keyword evidence="2" id="KW-0963">Cytoplasm</keyword>
<feature type="domain" description="tRNA(Ile)-lysidine/2-thiocytidine synthase N-terminal" evidence="8">
    <location>
        <begin position="38"/>
        <end position="212"/>
    </location>
</feature>
<accession>A0A6J6FU91</accession>
<dbReference type="InterPro" id="IPR014729">
    <property type="entry name" value="Rossmann-like_a/b/a_fold"/>
</dbReference>
<feature type="domain" description="tRNA(Ile)-lysidine synthase substrate-binding" evidence="9">
    <location>
        <begin position="266"/>
        <end position="330"/>
    </location>
</feature>
<dbReference type="EMBL" id="CAEZUE010000063">
    <property type="protein sequence ID" value="CAB4592291.1"/>
    <property type="molecule type" value="Genomic_DNA"/>
</dbReference>
<dbReference type="GO" id="GO:0005524">
    <property type="term" value="F:ATP binding"/>
    <property type="evidence" value="ECO:0007669"/>
    <property type="project" value="UniProtKB-KW"/>
</dbReference>
<evidence type="ECO:0000256" key="6">
    <source>
        <dbReference type="ARBA" id="ARBA00022840"/>
    </source>
</evidence>
<dbReference type="SUPFAM" id="SSF52402">
    <property type="entry name" value="Adenine nucleotide alpha hydrolases-like"/>
    <property type="match status" value="1"/>
</dbReference>
<evidence type="ECO:0000256" key="2">
    <source>
        <dbReference type="ARBA" id="ARBA00022490"/>
    </source>
</evidence>
<gene>
    <name evidence="10" type="ORF">UFOPK1788_00598</name>
</gene>
<name>A0A6J6FU91_9ZZZZ</name>
<dbReference type="InterPro" id="IPR012094">
    <property type="entry name" value="tRNA_Ile_lys_synt"/>
</dbReference>
<protein>
    <recommendedName>
        <fullName evidence="1">tRNA(Ile)-lysidine synthetase</fullName>
        <ecNumber evidence="1">6.3.4.19</ecNumber>
    </recommendedName>
</protein>
<dbReference type="NCBIfam" id="TIGR02432">
    <property type="entry name" value="lysidine_TilS_N"/>
    <property type="match status" value="1"/>
</dbReference>
<evidence type="ECO:0000256" key="7">
    <source>
        <dbReference type="ARBA" id="ARBA00048539"/>
    </source>
</evidence>
<sequence>MSTKQGRERGRLSPAVAEVRSAVDSFCESQGIPEDALLLVAVSGGADSMALAAAARFVAEKRGLRVAAAIIDHGLQSESATVAERTAEVLRERGLDSVVVRTVEVGSEGGPEAAAREARYLELMGVSAELGASMILTGHTRNDQAESVILGLVRGSGPHSVRGMPAFDGVVGRPLLTVTRETTVAACAAEGIEPWADPHNDDPSFTRVRIRNTVLPTLENELGPGIVDSLARTAELLRDDDDALDLLASGMARSLMATSADGVSLEVDGTASKPRALRSRLIRLAAAEAFMASLSHAQTKAIDALLVDWHGQKAIDVTGGSVVRQDGRLHFRPRSEV</sequence>
<evidence type="ECO:0000313" key="10">
    <source>
        <dbReference type="EMBL" id="CAB4592291.1"/>
    </source>
</evidence>
<reference evidence="10" key="1">
    <citation type="submission" date="2020-05" db="EMBL/GenBank/DDBJ databases">
        <authorList>
            <person name="Chiriac C."/>
            <person name="Salcher M."/>
            <person name="Ghai R."/>
            <person name="Kavagutti S V."/>
        </authorList>
    </citation>
    <scope>NUCLEOTIDE SEQUENCE</scope>
</reference>
<evidence type="ECO:0000256" key="1">
    <source>
        <dbReference type="ARBA" id="ARBA00013267"/>
    </source>
</evidence>